<dbReference type="EMBL" id="JAGKHQ010000017">
    <property type="protein sequence ID" value="KAG7490202.1"/>
    <property type="molecule type" value="Genomic_DNA"/>
</dbReference>
<keyword evidence="2" id="KW-1185">Reference proteome</keyword>
<proteinExistence type="predicted"/>
<evidence type="ECO:0008006" key="3">
    <source>
        <dbReference type="Google" id="ProtNLM"/>
    </source>
</evidence>
<sequence length="193" mass="21989">MGDALARLMRPASPSGRRRVTRHITTTRKMKDWSLAVRKKFLILGDSNLSRFPPFNEQNLQIDSFPGGNFRHAGAILSTATCITPPERIILAFGINHRSQKTHSTSVKQLQAALRAAKLRFPNARVMIPTISYSPALPQLERFRLQGLNRFIVEQCDSIPQLNRHKFSTEADNVHWSRETASAMLQHWCEFLN</sequence>
<protein>
    <recommendedName>
        <fullName evidence="3">SGNH hydrolase-type esterase domain-containing protein</fullName>
    </recommendedName>
</protein>
<dbReference type="Proteomes" id="UP000693946">
    <property type="component" value="Linkage Group LG5"/>
</dbReference>
<organism evidence="1 2">
    <name type="scientific">Solea senegalensis</name>
    <name type="common">Senegalese sole</name>
    <dbReference type="NCBI Taxonomy" id="28829"/>
    <lineage>
        <taxon>Eukaryota</taxon>
        <taxon>Metazoa</taxon>
        <taxon>Chordata</taxon>
        <taxon>Craniata</taxon>
        <taxon>Vertebrata</taxon>
        <taxon>Euteleostomi</taxon>
        <taxon>Actinopterygii</taxon>
        <taxon>Neopterygii</taxon>
        <taxon>Teleostei</taxon>
        <taxon>Neoteleostei</taxon>
        <taxon>Acanthomorphata</taxon>
        <taxon>Carangaria</taxon>
        <taxon>Pleuronectiformes</taxon>
        <taxon>Pleuronectoidei</taxon>
        <taxon>Soleidae</taxon>
        <taxon>Solea</taxon>
    </lineage>
</organism>
<accession>A0AAV6QGV5</accession>
<evidence type="ECO:0000313" key="1">
    <source>
        <dbReference type="EMBL" id="KAG7490202.1"/>
    </source>
</evidence>
<dbReference type="AlphaFoldDB" id="A0AAV6QGV5"/>
<evidence type="ECO:0000313" key="2">
    <source>
        <dbReference type="Proteomes" id="UP000693946"/>
    </source>
</evidence>
<reference evidence="1 2" key="1">
    <citation type="journal article" date="2021" name="Sci. Rep.">
        <title>Chromosome anchoring in Senegalese sole (Solea senegalensis) reveals sex-associated markers and genome rearrangements in flatfish.</title>
        <authorList>
            <person name="Guerrero-Cozar I."/>
            <person name="Gomez-Garrido J."/>
            <person name="Berbel C."/>
            <person name="Martinez-Blanch J.F."/>
            <person name="Alioto T."/>
            <person name="Claros M.G."/>
            <person name="Gagnaire P.A."/>
            <person name="Manchado M."/>
        </authorList>
    </citation>
    <scope>NUCLEOTIDE SEQUENCE [LARGE SCALE GENOMIC DNA]</scope>
    <source>
        <strain evidence="1">Sse05_10M</strain>
    </source>
</reference>
<gene>
    <name evidence="1" type="ORF">JOB18_029699</name>
</gene>
<name>A0AAV6QGV5_SOLSE</name>
<comment type="caution">
    <text evidence="1">The sequence shown here is derived from an EMBL/GenBank/DDBJ whole genome shotgun (WGS) entry which is preliminary data.</text>
</comment>